<keyword evidence="3" id="KW-1185">Reference proteome</keyword>
<proteinExistence type="predicted"/>
<organism evidence="2 3">
    <name type="scientific">Actinoplanes sandaracinus</name>
    <dbReference type="NCBI Taxonomy" id="3045177"/>
    <lineage>
        <taxon>Bacteria</taxon>
        <taxon>Bacillati</taxon>
        <taxon>Actinomycetota</taxon>
        <taxon>Actinomycetes</taxon>
        <taxon>Micromonosporales</taxon>
        <taxon>Micromonosporaceae</taxon>
        <taxon>Actinoplanes</taxon>
    </lineage>
</organism>
<evidence type="ECO:0000313" key="3">
    <source>
        <dbReference type="Proteomes" id="UP001241758"/>
    </source>
</evidence>
<reference evidence="2 3" key="1">
    <citation type="submission" date="2023-05" db="EMBL/GenBank/DDBJ databases">
        <title>Actinoplanes sp. NEAU-A12 genome sequencing.</title>
        <authorList>
            <person name="Wang Z.-S."/>
        </authorList>
    </citation>
    <scope>NUCLEOTIDE SEQUENCE [LARGE SCALE GENOMIC DNA]</scope>
    <source>
        <strain evidence="2 3">NEAU-A12</strain>
    </source>
</reference>
<evidence type="ECO:0000256" key="1">
    <source>
        <dbReference type="SAM" id="MobiDB-lite"/>
    </source>
</evidence>
<sequence>MASVASVGARTASADDGPATPETAEQAAWWAQEGDLWRRQALLADLKTWIVAQPGIETSGYIESVNNPEAGSTILLWKGPANHLQQQIKDKARQMGIPVTVEQRRYSRDEIDRAQQAISDAGAHGVFTNFRVTGIGGVAGDIDGITVYGEYITPPAGDLVTADAALAAAATAQFGITIAIKSGVGPMLT</sequence>
<accession>A0ABT6WSU6</accession>
<name>A0ABT6WSU6_9ACTN</name>
<dbReference type="RefSeq" id="WP_282763905.1">
    <property type="nucleotide sequence ID" value="NZ_JASCTH010000022.1"/>
</dbReference>
<evidence type="ECO:0000313" key="2">
    <source>
        <dbReference type="EMBL" id="MDI6102821.1"/>
    </source>
</evidence>
<dbReference type="Proteomes" id="UP001241758">
    <property type="component" value="Unassembled WGS sequence"/>
</dbReference>
<dbReference type="EMBL" id="JASCTH010000022">
    <property type="protein sequence ID" value="MDI6102821.1"/>
    <property type="molecule type" value="Genomic_DNA"/>
</dbReference>
<gene>
    <name evidence="2" type="ORF">QLQ12_29805</name>
</gene>
<feature type="region of interest" description="Disordered" evidence="1">
    <location>
        <begin position="1"/>
        <end position="24"/>
    </location>
</feature>
<comment type="caution">
    <text evidence="2">The sequence shown here is derived from an EMBL/GenBank/DDBJ whole genome shotgun (WGS) entry which is preliminary data.</text>
</comment>
<protein>
    <submittedName>
        <fullName evidence="2">Uncharacterized protein</fullName>
    </submittedName>
</protein>